<name>A0ABY8DL10_9HYPH</name>
<keyword evidence="2" id="KW-1185">Reference proteome</keyword>
<reference evidence="1 2" key="1">
    <citation type="submission" date="2023-03" db="EMBL/GenBank/DDBJ databases">
        <authorList>
            <person name="Kaur S."/>
            <person name="Espinosa-Saiz D."/>
            <person name="Velazquez E."/>
            <person name="Menendez E."/>
            <person name="diCenzo G.C."/>
        </authorList>
    </citation>
    <scope>NUCLEOTIDE SEQUENCE [LARGE SCALE GENOMIC DNA]</scope>
    <source>
        <strain evidence="1 2">LMG 24692</strain>
    </source>
</reference>
<proteinExistence type="predicted"/>
<sequence>MIGSIEPQAAIDKDYISKPLCPMISVEKACPIVTRATERGLEVLAFKHPSAGNQFVRFGLEKVFIEPHVKNALGITDGHVRFQGCRAARHDDHIHIQVE</sequence>
<organism evidence="1 2">
    <name type="scientific">Sinorhizobium garamanticum</name>
    <dbReference type="NCBI Taxonomy" id="680247"/>
    <lineage>
        <taxon>Bacteria</taxon>
        <taxon>Pseudomonadati</taxon>
        <taxon>Pseudomonadota</taxon>
        <taxon>Alphaproteobacteria</taxon>
        <taxon>Hyphomicrobiales</taxon>
        <taxon>Rhizobiaceae</taxon>
        <taxon>Sinorhizobium/Ensifer group</taxon>
        <taxon>Sinorhizobium</taxon>
    </lineage>
</organism>
<dbReference type="RefSeq" id="WP_280661578.1">
    <property type="nucleotide sequence ID" value="NZ_CP120373.1"/>
</dbReference>
<protein>
    <submittedName>
        <fullName evidence="1">Uncharacterized protein</fullName>
    </submittedName>
</protein>
<dbReference type="Proteomes" id="UP001229355">
    <property type="component" value="Chromosome 1"/>
</dbReference>
<evidence type="ECO:0000313" key="2">
    <source>
        <dbReference type="Proteomes" id="UP001229355"/>
    </source>
</evidence>
<dbReference type="EMBL" id="CP120373">
    <property type="protein sequence ID" value="WEX89606.1"/>
    <property type="molecule type" value="Genomic_DNA"/>
</dbReference>
<gene>
    <name evidence="1" type="ORF">PZN02_003519</name>
</gene>
<accession>A0ABY8DL10</accession>
<evidence type="ECO:0000313" key="1">
    <source>
        <dbReference type="EMBL" id="WEX89606.1"/>
    </source>
</evidence>